<proteinExistence type="predicted"/>
<name>S9SI89_9RHOB</name>
<organism evidence="2 3">
    <name type="scientific">Salipiger mucosus DSM 16094</name>
    <dbReference type="NCBI Taxonomy" id="1123237"/>
    <lineage>
        <taxon>Bacteria</taxon>
        <taxon>Pseudomonadati</taxon>
        <taxon>Pseudomonadota</taxon>
        <taxon>Alphaproteobacteria</taxon>
        <taxon>Rhodobacterales</taxon>
        <taxon>Roseobacteraceae</taxon>
        <taxon>Salipiger</taxon>
    </lineage>
</organism>
<dbReference type="Pfam" id="PF03372">
    <property type="entry name" value="Exo_endo_phos"/>
    <property type="match status" value="1"/>
</dbReference>
<dbReference type="HOGENOM" id="CLU_060500_3_0_5"/>
<dbReference type="EMBL" id="APVH01000005">
    <property type="protein sequence ID" value="EPX86049.1"/>
    <property type="molecule type" value="Genomic_DNA"/>
</dbReference>
<dbReference type="SUPFAM" id="SSF56219">
    <property type="entry name" value="DNase I-like"/>
    <property type="match status" value="1"/>
</dbReference>
<dbReference type="Gene3D" id="3.60.10.10">
    <property type="entry name" value="Endonuclease/exonuclease/phosphatase"/>
    <property type="match status" value="1"/>
</dbReference>
<sequence length="229" mass="24988">MRIASYNIRKAVGIDRRRDPARILSVLNSLGADVAVLQEADRRLGPRPSALPRFLIEQETDYVVADLAATDVSLGFHGNAVLVRRDLAVRETRHLELPGLEPRGAVMVRLDGLTVVGTHLGLMRRWRLRQMLAIRAHLGGDEAHTVIAGDLNEWSDRHGYEPWEEAYRILLPGRSYHAARPFVALDGFALGSGLAVTGSGVHRGGAARRASDHLPVWAEIAGVPGVPEG</sequence>
<dbReference type="AlphaFoldDB" id="S9SI89"/>
<evidence type="ECO:0000259" key="1">
    <source>
        <dbReference type="Pfam" id="PF03372"/>
    </source>
</evidence>
<dbReference type="eggNOG" id="COG3568">
    <property type="taxonomic scope" value="Bacteria"/>
</dbReference>
<dbReference type="OrthoDB" id="9813425at2"/>
<gene>
    <name evidence="2" type="ORF">Salmuc_00866</name>
</gene>
<comment type="caution">
    <text evidence="2">The sequence shown here is derived from an EMBL/GenBank/DDBJ whole genome shotgun (WGS) entry which is preliminary data.</text>
</comment>
<dbReference type="Proteomes" id="UP000015347">
    <property type="component" value="Unassembled WGS sequence"/>
</dbReference>
<feature type="domain" description="Endonuclease/exonuclease/phosphatase" evidence="1">
    <location>
        <begin position="4"/>
        <end position="213"/>
    </location>
</feature>
<protein>
    <submittedName>
        <fullName evidence="2">Metal-dependent hydrolase</fullName>
    </submittedName>
</protein>
<dbReference type="STRING" id="1123237.Salmuc_00866"/>
<dbReference type="InterPro" id="IPR005135">
    <property type="entry name" value="Endo/exonuclease/phosphatase"/>
</dbReference>
<reference evidence="3" key="1">
    <citation type="journal article" date="2014" name="Stand. Genomic Sci.">
        <title>Genome sequence of the exopolysaccharide-producing Salipiger mucosus type strain (DSM 16094(T)), a moderately halophilic member of the Roseobacter clade.</title>
        <authorList>
            <person name="Riedel T."/>
            <person name="Spring S."/>
            <person name="Fiebig A."/>
            <person name="Petersen J."/>
            <person name="Kyrpides N.C."/>
            <person name="Goker M."/>
            <person name="Klenk H.P."/>
        </authorList>
    </citation>
    <scope>NUCLEOTIDE SEQUENCE [LARGE SCALE GENOMIC DNA]</scope>
    <source>
        <strain evidence="3">DSM 16094</strain>
    </source>
</reference>
<keyword evidence="3" id="KW-1185">Reference proteome</keyword>
<accession>S9SI89</accession>
<dbReference type="RefSeq" id="WP_020040757.1">
    <property type="nucleotide sequence ID" value="NZ_KE557273.1"/>
</dbReference>
<keyword evidence="2" id="KW-0378">Hydrolase</keyword>
<evidence type="ECO:0000313" key="3">
    <source>
        <dbReference type="Proteomes" id="UP000015347"/>
    </source>
</evidence>
<evidence type="ECO:0000313" key="2">
    <source>
        <dbReference type="EMBL" id="EPX86049.1"/>
    </source>
</evidence>
<dbReference type="InterPro" id="IPR036691">
    <property type="entry name" value="Endo/exonu/phosph_ase_sf"/>
</dbReference>
<dbReference type="GO" id="GO:0016787">
    <property type="term" value="F:hydrolase activity"/>
    <property type="evidence" value="ECO:0007669"/>
    <property type="project" value="UniProtKB-KW"/>
</dbReference>